<dbReference type="RefSeq" id="WP_158187222.1">
    <property type="nucleotide sequence ID" value="NZ_CP046902.1"/>
</dbReference>
<dbReference type="AlphaFoldDB" id="A0A6I6LKD1"/>
<sequence length="176" mass="19631">MIALNRHAPRLAWLSLLLWLSACAGHLPLPEQTPRLALPMQLHIQRHHQGEARDWLLVIQQEGAALRWSLLDPLGIPLARQRLLDNRWLADGLLPPNAEARELFAALLFALSPADQLPELYAGMPWSQQPDGRSLTSPAASGWHVRYLENGRFELDVGPTLTYGVAPIARVGARQQ</sequence>
<evidence type="ECO:0000313" key="1">
    <source>
        <dbReference type="EMBL" id="QGZ29643.1"/>
    </source>
</evidence>
<dbReference type="Proteomes" id="UP000438983">
    <property type="component" value="Chromosome"/>
</dbReference>
<proteinExistence type="predicted"/>
<dbReference type="InterPro" id="IPR021675">
    <property type="entry name" value="DUF3261"/>
</dbReference>
<dbReference type="Pfam" id="PF11659">
    <property type="entry name" value="DUF3261"/>
    <property type="match status" value="1"/>
</dbReference>
<accession>A0A6I6LKD1</accession>
<reference evidence="1 2" key="1">
    <citation type="submission" date="2019-12" db="EMBL/GenBank/DDBJ databases">
        <title>Complete genome sequence of Pseudomonas stutzeri.</title>
        <authorList>
            <person name="Lim S.R."/>
            <person name="Kim J.H."/>
        </authorList>
    </citation>
    <scope>NUCLEOTIDE SEQUENCE [LARGE SCALE GENOMIC DNA]</scope>
    <source>
        <strain evidence="1 2">PM101005</strain>
    </source>
</reference>
<protein>
    <recommendedName>
        <fullName evidence="3">Lipoprotein</fullName>
    </recommendedName>
</protein>
<name>A0A6I6LKD1_STUST</name>
<dbReference type="OrthoDB" id="8685017at2"/>
<dbReference type="PROSITE" id="PS51257">
    <property type="entry name" value="PROKAR_LIPOPROTEIN"/>
    <property type="match status" value="1"/>
</dbReference>
<dbReference type="EMBL" id="CP046902">
    <property type="protein sequence ID" value="QGZ29643.1"/>
    <property type="molecule type" value="Genomic_DNA"/>
</dbReference>
<evidence type="ECO:0008006" key="3">
    <source>
        <dbReference type="Google" id="ProtNLM"/>
    </source>
</evidence>
<gene>
    <name evidence="1" type="ORF">GQA94_05995</name>
</gene>
<organism evidence="1 2">
    <name type="scientific">Stutzerimonas stutzeri</name>
    <name type="common">Pseudomonas stutzeri</name>
    <dbReference type="NCBI Taxonomy" id="316"/>
    <lineage>
        <taxon>Bacteria</taxon>
        <taxon>Pseudomonadati</taxon>
        <taxon>Pseudomonadota</taxon>
        <taxon>Gammaproteobacteria</taxon>
        <taxon>Pseudomonadales</taxon>
        <taxon>Pseudomonadaceae</taxon>
        <taxon>Stutzerimonas</taxon>
    </lineage>
</organism>
<evidence type="ECO:0000313" key="2">
    <source>
        <dbReference type="Proteomes" id="UP000438983"/>
    </source>
</evidence>